<feature type="compositionally biased region" description="Polar residues" evidence="3">
    <location>
        <begin position="1497"/>
        <end position="1509"/>
    </location>
</feature>
<dbReference type="Pfam" id="PF21144">
    <property type="entry name" value="Aquarius_N_3rd"/>
    <property type="match status" value="1"/>
</dbReference>
<keyword evidence="1" id="KW-0347">Helicase</keyword>
<evidence type="ECO:0000313" key="9">
    <source>
        <dbReference type="EMBL" id="CAK7267724.1"/>
    </source>
</evidence>
<feature type="domain" description="RNA helicase aquarius beta-barrel" evidence="7">
    <location>
        <begin position="506"/>
        <end position="694"/>
    </location>
</feature>
<feature type="compositionally biased region" description="Basic and acidic residues" evidence="3">
    <location>
        <begin position="618"/>
        <end position="633"/>
    </location>
</feature>
<evidence type="ECO:0000256" key="2">
    <source>
        <dbReference type="PIRNR" id="PIRNR038901"/>
    </source>
</evidence>
<dbReference type="Proteomes" id="UP001642501">
    <property type="component" value="Unassembled WGS sequence"/>
</dbReference>
<gene>
    <name evidence="9" type="ORF">SEPCBS57363_002736</name>
</gene>
<keyword evidence="10" id="KW-1185">Reference proteome</keyword>
<dbReference type="InterPro" id="IPR041679">
    <property type="entry name" value="DNA2/NAM7-like_C"/>
</dbReference>
<comment type="subunit">
    <text evidence="2">Belongs to the 40S cdc5-associated complex (or cwf complex), a spliceosome sub-complex reminiscent of a late-stage spliceosome.</text>
</comment>
<evidence type="ECO:0000256" key="3">
    <source>
        <dbReference type="SAM" id="MobiDB-lite"/>
    </source>
</evidence>
<dbReference type="Pfam" id="PF13087">
    <property type="entry name" value="AAA_12"/>
    <property type="match status" value="1"/>
</dbReference>
<accession>A0ABP0DHK2</accession>
<dbReference type="InterPro" id="IPR032174">
    <property type="entry name" value="Aquarius_N"/>
</dbReference>
<dbReference type="SUPFAM" id="SSF52540">
    <property type="entry name" value="P-loop containing nucleoside triphosphate hydrolases"/>
    <property type="match status" value="1"/>
</dbReference>
<keyword evidence="2" id="KW-0539">Nucleus</keyword>
<dbReference type="InterPro" id="IPR026300">
    <property type="entry name" value="CWF11_fam"/>
</dbReference>
<keyword evidence="2" id="KW-0508">mRNA splicing</keyword>
<feature type="compositionally biased region" description="Gly residues" evidence="3">
    <location>
        <begin position="634"/>
        <end position="651"/>
    </location>
</feature>
<feature type="domain" description="DNA2/NAM7 helicase-like C-terminal" evidence="5">
    <location>
        <begin position="1160"/>
        <end position="1352"/>
    </location>
</feature>
<name>A0ABP0DHK2_9PEZI</name>
<dbReference type="Gene3D" id="3.40.50.300">
    <property type="entry name" value="P-loop containing nucleotide triphosphate hydrolases"/>
    <property type="match status" value="2"/>
</dbReference>
<dbReference type="PANTHER" id="PTHR10887">
    <property type="entry name" value="DNA2/NAM7 HELICASE FAMILY"/>
    <property type="match status" value="1"/>
</dbReference>
<sequence>MPPAKKLKSLPASKAKASRIAAKPPVAVVSDGDTAFMQLAKQHWLKGGKRATKVKVKNDVIKDGIWAVLEKEGFTFKSLLSLETLQIVESYLWPGYTEDASDIHILLIVLITSAKRREHLDTWGVFADRPLDFSSFFRRTLTMSLDATLSLTVRAHVLTFIIHAFQSLECAIVRKECAPLVSIGTWHNIAEDAKRDELLDQATHLRKAWRAAAKRFDAVDDEAKARLRFDRSWLYSLVLDFIDVLFDESTQNRHAAVLYCERFVEFLVDLQSQLPTRRYVNALLQDLHVLPALAVSPFFNDEDNGLLRYLAALLTHYTYFNVDDQTGTQLSETEAYDKKCARLAGLQRLSLKHFKDKLTVLALSNYGSIDKREELENLLEPLTDDEIVQLAGLLHLRTAYPPSCKVRIGRSFLTEVLLVTFEKRPTFQDEARALDILPTERSLFDKSLAQTDRYDGSRPLALPKLNLQYLSVGDFLWRSLVLYRCEAFYSIRQDIEMAVQLAAPATGSAGETVFTGFSKMAMPVQKLSIAQVVPPLVGENKPSLVKADVSIDFRGVKDFVRRDWEALRPDDAVFLIAVNVGQQPPLHNIGAAATATVAQKLGITSIRTAEVVHGLDSGARRDQEPQRGGRGDSGRGGGRGGRGGRGQGHHQGQGRNFVKHLQLRLDPEAFVDDTSKASEGAPDLYDTINLIVRRSGRENNFKPVLDSIRSLVLSDVPLVSWLHEVFLGYGDPAAATYKHLANRIKKLDFRDTFIDWQHLIESLPGKTVEPSDDMTGIFGPPYVLGLADKPPVTELLAPTKPASRKRRRDAEPALVTDVETLKVSTYKPLNMGPYPIDAPKLNTVRFTPAQTEAIMSGTQPGLTVIVGPPGTGKTDVATQIINTIYHNFPEQRTLLIAHSNQALNQLFAKIVALDIDQRHLLRLGHGEDELAVEGSFSKFGRVEMFLENRNQYLQEVTRLAASIGAPGAHGNSAETAGYFNAVYVEPAWAKFNEVAVFSDGCTAADIVQAFPFQSYFADAPQPLFPADADRDSVLDIANGCYRHISKIFSELADARPFEILRRDRDKANYLLTKEARIVAMTATHAAMRRGEIANLGFHYDNVVVEEAAQITEIEDFIPLALQNASAKTGDVPLQRVVLCGDHLQNSPIVQNLAFRHYANLEQSLFSRLVRLGVPTINLDQQGRARPSLADLYRWRYPGLVDLPHVQTAPEFLQANAGFRYDYQFINVPDYRGRGESEPSPHFVQNLGEAEYAVALFQYMRLLGYPASKITILATYAGQRALIRNVLEHRCRRSPVFGMPKTVTTVDKYQGEQNDYIILSLTRTLRVGYLRDIRRLTVALSRARLGLYVLGRREIFEACYELRAAFQVLLQRPDKLALVTGELWPSTRVISEENKAAAGGTLANEVAMEGVEHLGQYVYEMTKTKMQQLQEAAAAEAAESDETTVGGENESALWPGPAWEEEGEDIVAMPDGEDRPIGEEADEDDVHNDDLDGAFGQDNGQGQQEATQQA</sequence>
<protein>
    <recommendedName>
        <fullName evidence="2">Pre-mRNA-splicing factor</fullName>
    </recommendedName>
</protein>
<evidence type="ECO:0000259" key="4">
    <source>
        <dbReference type="Pfam" id="PF13086"/>
    </source>
</evidence>
<proteinExistence type="inferred from homology"/>
<dbReference type="Pfam" id="PF16399">
    <property type="entry name" value="Aquarius_N_1st"/>
    <property type="match status" value="1"/>
</dbReference>
<comment type="similarity">
    <text evidence="2">Belongs to the CWF11 family.</text>
</comment>
<keyword evidence="1" id="KW-0547">Nucleotide-binding</keyword>
<organism evidence="9 10">
    <name type="scientific">Sporothrix epigloea</name>
    <dbReference type="NCBI Taxonomy" id="1892477"/>
    <lineage>
        <taxon>Eukaryota</taxon>
        <taxon>Fungi</taxon>
        <taxon>Dikarya</taxon>
        <taxon>Ascomycota</taxon>
        <taxon>Pezizomycotina</taxon>
        <taxon>Sordariomycetes</taxon>
        <taxon>Sordariomycetidae</taxon>
        <taxon>Ophiostomatales</taxon>
        <taxon>Ophiostomataceae</taxon>
        <taxon>Sporothrix</taxon>
    </lineage>
</organism>
<dbReference type="InterPro" id="IPR045055">
    <property type="entry name" value="DNA2/NAM7-like"/>
</dbReference>
<keyword evidence="1" id="KW-0067">ATP-binding</keyword>
<dbReference type="EMBL" id="CAWUOM010000038">
    <property type="protein sequence ID" value="CAK7267724.1"/>
    <property type="molecule type" value="Genomic_DNA"/>
</dbReference>
<evidence type="ECO:0000313" key="10">
    <source>
        <dbReference type="Proteomes" id="UP001642501"/>
    </source>
</evidence>
<dbReference type="InterPro" id="IPR048967">
    <property type="entry name" value="Aquarius_insert"/>
</dbReference>
<dbReference type="Pfam" id="PF13086">
    <property type="entry name" value="AAA_11"/>
    <property type="match status" value="1"/>
</dbReference>
<dbReference type="PIRSF" id="PIRSF038901">
    <property type="entry name" value="AQR_cwf11"/>
    <property type="match status" value="1"/>
</dbReference>
<evidence type="ECO:0000256" key="1">
    <source>
        <dbReference type="ARBA" id="ARBA00022806"/>
    </source>
</evidence>
<dbReference type="PANTHER" id="PTHR10887:SF5">
    <property type="entry name" value="RNA HELICASE AQUARIUS"/>
    <property type="match status" value="1"/>
</dbReference>
<dbReference type="InterPro" id="IPR041677">
    <property type="entry name" value="DNA2/NAM7_AAA_11"/>
</dbReference>
<evidence type="ECO:0000259" key="6">
    <source>
        <dbReference type="Pfam" id="PF16399"/>
    </source>
</evidence>
<dbReference type="InterPro" id="IPR027417">
    <property type="entry name" value="P-loop_NTPase"/>
</dbReference>
<comment type="caution">
    <text evidence="9">The sequence shown here is derived from an EMBL/GenBank/DDBJ whole genome shotgun (WGS) entry which is preliminary data.</text>
</comment>
<evidence type="ECO:0000259" key="7">
    <source>
        <dbReference type="Pfam" id="PF21143"/>
    </source>
</evidence>
<feature type="region of interest" description="Disordered" evidence="3">
    <location>
        <begin position="1434"/>
        <end position="1509"/>
    </location>
</feature>
<keyword evidence="1" id="KW-0378">Hydrolase</keyword>
<dbReference type="CDD" id="cd18808">
    <property type="entry name" value="SF1_C_Upf1"/>
    <property type="match status" value="1"/>
</dbReference>
<comment type="function">
    <text evidence="2">Involved in mRNA splicing where it associates with cdc5 and the other cwf proteins as part of the spliceosome.</text>
</comment>
<dbReference type="InterPro" id="IPR048966">
    <property type="entry name" value="Aquarius_b-barrel"/>
</dbReference>
<dbReference type="Pfam" id="PF21143">
    <property type="entry name" value="Aquarius_N_2nd"/>
    <property type="match status" value="1"/>
</dbReference>
<dbReference type="InterPro" id="IPR047187">
    <property type="entry name" value="SF1_C_Upf1"/>
</dbReference>
<keyword evidence="2" id="KW-0507">mRNA processing</keyword>
<evidence type="ECO:0000259" key="5">
    <source>
        <dbReference type="Pfam" id="PF13087"/>
    </source>
</evidence>
<dbReference type="CDD" id="cd17935">
    <property type="entry name" value="EEXXQc_AQR"/>
    <property type="match status" value="1"/>
</dbReference>
<reference evidence="9 10" key="1">
    <citation type="submission" date="2024-01" db="EMBL/GenBank/DDBJ databases">
        <authorList>
            <person name="Allen C."/>
            <person name="Tagirdzhanova G."/>
        </authorList>
    </citation>
    <scope>NUCLEOTIDE SEQUENCE [LARGE SCALE GENOMIC DNA]</scope>
    <source>
        <strain evidence="9 10">CBS 573.63</strain>
    </source>
</reference>
<feature type="domain" description="RNA helicase aquarius insertion" evidence="8">
    <location>
        <begin position="742"/>
        <end position="838"/>
    </location>
</feature>
<feature type="region of interest" description="Disordered" evidence="3">
    <location>
        <begin position="614"/>
        <end position="654"/>
    </location>
</feature>
<feature type="domain" description="RNA helicase aquarius N-terminal" evidence="6">
    <location>
        <begin position="36"/>
        <end position="425"/>
    </location>
</feature>
<feature type="domain" description="DNA2/NAM7 helicase helicase" evidence="4">
    <location>
        <begin position="850"/>
        <end position="1149"/>
    </location>
</feature>
<comment type="subcellular location">
    <subcellularLocation>
        <location evidence="2">Nucleus</location>
    </subcellularLocation>
</comment>
<evidence type="ECO:0000259" key="8">
    <source>
        <dbReference type="Pfam" id="PF21144"/>
    </source>
</evidence>